<feature type="signal peptide" evidence="1">
    <location>
        <begin position="1"/>
        <end position="17"/>
    </location>
</feature>
<feature type="chain" id="PRO_5004826115" description="Acid ceramidase N-terminal domain-containing protein" evidence="1">
    <location>
        <begin position="18"/>
        <end position="55"/>
    </location>
</feature>
<dbReference type="KEGG" id="nai:NECAME_18863"/>
<protein>
    <recommendedName>
        <fullName evidence="2">Acid ceramidase N-terminal domain-containing protein</fullName>
    </recommendedName>
</protein>
<evidence type="ECO:0000313" key="3">
    <source>
        <dbReference type="EMBL" id="ETN72420.1"/>
    </source>
</evidence>
<dbReference type="EMBL" id="KI664480">
    <property type="protein sequence ID" value="ETN72420.1"/>
    <property type="molecule type" value="Genomic_DNA"/>
</dbReference>
<accession>W2SS22</accession>
<evidence type="ECO:0000259" key="2">
    <source>
        <dbReference type="Pfam" id="PF15508"/>
    </source>
</evidence>
<evidence type="ECO:0000256" key="1">
    <source>
        <dbReference type="SAM" id="SignalP"/>
    </source>
</evidence>
<evidence type="ECO:0000313" key="4">
    <source>
        <dbReference type="Proteomes" id="UP000053676"/>
    </source>
</evidence>
<feature type="domain" description="Acid ceramidase N-terminal" evidence="2">
    <location>
        <begin position="21"/>
        <end position="53"/>
    </location>
</feature>
<dbReference type="Pfam" id="PF15508">
    <property type="entry name" value="NAAA-beta"/>
    <property type="match status" value="1"/>
</dbReference>
<sequence>MNALSFVLLVFISFTYCAKIPKQYVVDLDSAPSERWNEVVRDHLDVIPEFVKAAQ</sequence>
<organism evidence="3 4">
    <name type="scientific">Necator americanus</name>
    <name type="common">Human hookworm</name>
    <dbReference type="NCBI Taxonomy" id="51031"/>
    <lineage>
        <taxon>Eukaryota</taxon>
        <taxon>Metazoa</taxon>
        <taxon>Ecdysozoa</taxon>
        <taxon>Nematoda</taxon>
        <taxon>Chromadorea</taxon>
        <taxon>Rhabditida</taxon>
        <taxon>Rhabditina</taxon>
        <taxon>Rhabditomorpha</taxon>
        <taxon>Strongyloidea</taxon>
        <taxon>Ancylostomatidae</taxon>
        <taxon>Bunostominae</taxon>
        <taxon>Necator</taxon>
    </lineage>
</organism>
<reference evidence="4" key="1">
    <citation type="journal article" date="2014" name="Nat. Genet.">
        <title>Genome of the human hookworm Necator americanus.</title>
        <authorList>
            <person name="Tang Y.T."/>
            <person name="Gao X."/>
            <person name="Rosa B.A."/>
            <person name="Abubucker S."/>
            <person name="Hallsworth-Pepin K."/>
            <person name="Martin J."/>
            <person name="Tyagi R."/>
            <person name="Heizer E."/>
            <person name="Zhang X."/>
            <person name="Bhonagiri-Palsikar V."/>
            <person name="Minx P."/>
            <person name="Warren W.C."/>
            <person name="Wang Q."/>
            <person name="Zhan B."/>
            <person name="Hotez P.J."/>
            <person name="Sternberg P.W."/>
            <person name="Dougall A."/>
            <person name="Gaze S.T."/>
            <person name="Mulvenna J."/>
            <person name="Sotillo J."/>
            <person name="Ranganathan S."/>
            <person name="Rabelo E.M."/>
            <person name="Wilson R.K."/>
            <person name="Felgner P.L."/>
            <person name="Bethony J."/>
            <person name="Hawdon J.M."/>
            <person name="Gasser R.B."/>
            <person name="Loukas A."/>
            <person name="Mitreva M."/>
        </authorList>
    </citation>
    <scope>NUCLEOTIDE SEQUENCE [LARGE SCALE GENOMIC DNA]</scope>
</reference>
<dbReference type="InterPro" id="IPR029130">
    <property type="entry name" value="Acid_ceramidase_N"/>
</dbReference>
<name>W2SS22_NECAM</name>
<keyword evidence="1" id="KW-0732">Signal</keyword>
<proteinExistence type="predicted"/>
<gene>
    <name evidence="3" type="ORF">NECAME_18863</name>
</gene>
<dbReference type="Proteomes" id="UP000053676">
    <property type="component" value="Unassembled WGS sequence"/>
</dbReference>
<dbReference type="AlphaFoldDB" id="W2SS22"/>
<keyword evidence="4" id="KW-1185">Reference proteome</keyword>
<dbReference type="OrthoDB" id="5273684at2759"/>